<reference evidence="7 8" key="1">
    <citation type="submission" date="2020-01" db="EMBL/GenBank/DDBJ databases">
        <title>Investigation of new actinobacteria for the biodesulphurisation of diesel fuel.</title>
        <authorList>
            <person name="Athi Narayanan S.M."/>
        </authorList>
    </citation>
    <scope>NUCLEOTIDE SEQUENCE [LARGE SCALE GENOMIC DNA]</scope>
    <source>
        <strain evidence="7 8">213E</strain>
    </source>
</reference>
<dbReference type="GO" id="GO:0016491">
    <property type="term" value="F:oxidoreductase activity"/>
    <property type="evidence" value="ECO:0007669"/>
    <property type="project" value="UniProtKB-KW"/>
</dbReference>
<evidence type="ECO:0000256" key="3">
    <source>
        <dbReference type="ARBA" id="ARBA00023027"/>
    </source>
</evidence>
<accession>A0A7K3LUP7</accession>
<dbReference type="InterPro" id="IPR013328">
    <property type="entry name" value="6PGD_dom2"/>
</dbReference>
<comment type="similarity">
    <text evidence="1">Belongs to the HIBADH-related family.</text>
</comment>
<name>A0A7K3LUP7_9ACTN</name>
<dbReference type="SUPFAM" id="SSF48179">
    <property type="entry name" value="6-phosphogluconate dehydrogenase C-terminal domain-like"/>
    <property type="match status" value="1"/>
</dbReference>
<dbReference type="InterPro" id="IPR008927">
    <property type="entry name" value="6-PGluconate_DH-like_C_sf"/>
</dbReference>
<dbReference type="Gene3D" id="1.10.1040.10">
    <property type="entry name" value="N-(1-d-carboxylethyl)-l-norvaline Dehydrogenase, domain 2"/>
    <property type="match status" value="1"/>
</dbReference>
<organism evidence="7 8">
    <name type="scientific">Gordonia desulfuricans</name>
    <dbReference type="NCBI Taxonomy" id="89051"/>
    <lineage>
        <taxon>Bacteria</taxon>
        <taxon>Bacillati</taxon>
        <taxon>Actinomycetota</taxon>
        <taxon>Actinomycetes</taxon>
        <taxon>Mycobacteriales</taxon>
        <taxon>Gordoniaceae</taxon>
        <taxon>Gordonia</taxon>
    </lineage>
</organism>
<dbReference type="GO" id="GO:0016054">
    <property type="term" value="P:organic acid catabolic process"/>
    <property type="evidence" value="ECO:0007669"/>
    <property type="project" value="UniProtKB-ARBA"/>
</dbReference>
<dbReference type="InterPro" id="IPR029154">
    <property type="entry name" value="HIBADH-like_NADP-bd"/>
</dbReference>
<dbReference type="EMBL" id="JAADZU010000063">
    <property type="protein sequence ID" value="NDK91307.1"/>
    <property type="molecule type" value="Genomic_DNA"/>
</dbReference>
<evidence type="ECO:0000256" key="4">
    <source>
        <dbReference type="PIRSR" id="PIRSR000103-1"/>
    </source>
</evidence>
<keyword evidence="8" id="KW-1185">Reference proteome</keyword>
<dbReference type="PANTHER" id="PTHR43060:SF15">
    <property type="entry name" value="3-HYDROXYISOBUTYRATE DEHYDROGENASE-LIKE 1, MITOCHONDRIAL-RELATED"/>
    <property type="match status" value="1"/>
</dbReference>
<dbReference type="Pfam" id="PF03446">
    <property type="entry name" value="NAD_binding_2"/>
    <property type="match status" value="1"/>
</dbReference>
<dbReference type="InterPro" id="IPR006115">
    <property type="entry name" value="6PGDH_NADP-bd"/>
</dbReference>
<comment type="caution">
    <text evidence="7">The sequence shown here is derived from an EMBL/GenBank/DDBJ whole genome shotgun (WGS) entry which is preliminary data.</text>
</comment>
<dbReference type="GO" id="GO:0050661">
    <property type="term" value="F:NADP binding"/>
    <property type="evidence" value="ECO:0007669"/>
    <property type="project" value="InterPro"/>
</dbReference>
<dbReference type="InterPro" id="IPR015815">
    <property type="entry name" value="HIBADH-related"/>
</dbReference>
<feature type="domain" description="3-hydroxyisobutyrate dehydrogenase-like NAD-binding" evidence="6">
    <location>
        <begin position="165"/>
        <end position="283"/>
    </location>
</feature>
<proteinExistence type="inferred from homology"/>
<dbReference type="Pfam" id="PF14833">
    <property type="entry name" value="NAD_binding_11"/>
    <property type="match status" value="1"/>
</dbReference>
<dbReference type="Gene3D" id="3.40.50.720">
    <property type="entry name" value="NAD(P)-binding Rossmann-like Domain"/>
    <property type="match status" value="1"/>
</dbReference>
<protein>
    <submittedName>
        <fullName evidence="7">NAD-binding protein</fullName>
    </submittedName>
</protein>
<dbReference type="GO" id="GO:0051287">
    <property type="term" value="F:NAD binding"/>
    <property type="evidence" value="ECO:0007669"/>
    <property type="project" value="InterPro"/>
</dbReference>
<evidence type="ECO:0000259" key="5">
    <source>
        <dbReference type="Pfam" id="PF03446"/>
    </source>
</evidence>
<dbReference type="SUPFAM" id="SSF51735">
    <property type="entry name" value="NAD(P)-binding Rossmann-fold domains"/>
    <property type="match status" value="1"/>
</dbReference>
<dbReference type="PROSITE" id="PS00895">
    <property type="entry name" value="3_HYDROXYISOBUT_DH"/>
    <property type="match status" value="1"/>
</dbReference>
<dbReference type="Proteomes" id="UP000466307">
    <property type="component" value="Unassembled WGS sequence"/>
</dbReference>
<feature type="active site" evidence="4">
    <location>
        <position position="171"/>
    </location>
</feature>
<sequence length="294" mass="29413">MATIAFIGLGVMGSPMSINLVRAGHTVIGYNRTASRTADLVHAGGTAAGSVAEAATGADIVMLNVPDSGDVELVLTADDGVFAHAAPGTVIVDFSTIRPDVAIRMADLARARDLEFLDAPVSGGEEGAVAGSLSIMVGGSPDAFATVAPVLDAVGGTVAHVGPSGSGQTVKAANQLIVAANIQALAEAIVFLEAHDVDTSTAVRVLAGGLAGSAVLDHKAARMIARDFEPGGRIDLHHKDLGIVTAAAREAGVVVPVGSLMATLMASARANGDGGLDHGALFRGVERLSGRFDG</sequence>
<evidence type="ECO:0000256" key="1">
    <source>
        <dbReference type="ARBA" id="ARBA00009080"/>
    </source>
</evidence>
<evidence type="ECO:0000259" key="6">
    <source>
        <dbReference type="Pfam" id="PF14833"/>
    </source>
</evidence>
<keyword evidence="3" id="KW-0520">NAD</keyword>
<evidence type="ECO:0000313" key="8">
    <source>
        <dbReference type="Proteomes" id="UP000466307"/>
    </source>
</evidence>
<evidence type="ECO:0000313" key="7">
    <source>
        <dbReference type="EMBL" id="NDK91307.1"/>
    </source>
</evidence>
<gene>
    <name evidence="7" type="ORF">GYA93_17220</name>
</gene>
<feature type="domain" description="6-phosphogluconate dehydrogenase NADP-binding" evidence="5">
    <location>
        <begin position="3"/>
        <end position="162"/>
    </location>
</feature>
<dbReference type="InterPro" id="IPR002204">
    <property type="entry name" value="3-OH-isobutyrate_DH-rel_CS"/>
</dbReference>
<dbReference type="PIRSF" id="PIRSF000103">
    <property type="entry name" value="HIBADH"/>
    <property type="match status" value="1"/>
</dbReference>
<dbReference type="PANTHER" id="PTHR43060">
    <property type="entry name" value="3-HYDROXYISOBUTYRATE DEHYDROGENASE-LIKE 1, MITOCHONDRIAL-RELATED"/>
    <property type="match status" value="1"/>
</dbReference>
<keyword evidence="2" id="KW-0560">Oxidoreductase</keyword>
<dbReference type="AlphaFoldDB" id="A0A7K3LUP7"/>
<dbReference type="InterPro" id="IPR036291">
    <property type="entry name" value="NAD(P)-bd_dom_sf"/>
</dbReference>
<evidence type="ECO:0000256" key="2">
    <source>
        <dbReference type="ARBA" id="ARBA00023002"/>
    </source>
</evidence>